<dbReference type="Pfam" id="PF00089">
    <property type="entry name" value="Trypsin"/>
    <property type="match status" value="1"/>
</dbReference>
<keyword evidence="5 6" id="KW-0720">Serine protease</keyword>
<dbReference type="PRINTS" id="PR00839">
    <property type="entry name" value="V8PROTEASE"/>
</dbReference>
<dbReference type="Gene3D" id="2.40.10.10">
    <property type="entry name" value="Trypsin-like serine proteases"/>
    <property type="match status" value="2"/>
</dbReference>
<organism evidence="9 10">
    <name type="scientific">Adonisia turfae CCMR0082</name>
    <dbReference type="NCBI Taxonomy" id="2304604"/>
    <lineage>
        <taxon>Bacteria</taxon>
        <taxon>Bacillati</taxon>
        <taxon>Cyanobacteriota</taxon>
        <taxon>Adonisia</taxon>
        <taxon>Adonisia turfae</taxon>
    </lineage>
</organism>
<gene>
    <name evidence="9" type="ORF">D0962_07860</name>
</gene>
<accession>A0A6M0S2I9</accession>
<keyword evidence="3" id="KW-0732">Signal</keyword>
<dbReference type="PANTHER" id="PTHR15462:SF8">
    <property type="entry name" value="SERINE PROTEASE"/>
    <property type="match status" value="1"/>
</dbReference>
<feature type="region of interest" description="Disordered" evidence="7">
    <location>
        <begin position="1"/>
        <end position="48"/>
    </location>
</feature>
<sequence>MTQHQAVSSEETPNPSTKPTDESLHESVSSESTAPTEETELVSESFDGTEAVGELESVLGFDYTYAQNEGTLGEQITITEEFENLPEAGALEFDDEPESVCGVDNRARISPANRYPWRAICKLIITRADGRTSGCTGWFIGPRTVMTAGHCVYSHAAGGWARRIEVIPGMDAANRPYGSQVGTSFRSVTGWTRDRSPEYDYGAIILPNNTLGNRVGWFGFTSLSNSSLNNLLVNNSGYPGDKPFGTQWFNAGRITRVTNRRLYYMLDTAGGQSGSPVWRYRDGQRHAVGVHAYGGCPNKSTRITRPVFDRMLEWKNLGL</sequence>
<evidence type="ECO:0000256" key="2">
    <source>
        <dbReference type="ARBA" id="ARBA00022670"/>
    </source>
</evidence>
<proteinExistence type="inferred from homology"/>
<evidence type="ECO:0000313" key="9">
    <source>
        <dbReference type="EMBL" id="NEZ62694.1"/>
    </source>
</evidence>
<evidence type="ECO:0000256" key="4">
    <source>
        <dbReference type="ARBA" id="ARBA00022801"/>
    </source>
</evidence>
<dbReference type="InterPro" id="IPR018114">
    <property type="entry name" value="TRYPSIN_HIS"/>
</dbReference>
<feature type="domain" description="Peptidase S1" evidence="8">
    <location>
        <begin position="111"/>
        <end position="302"/>
    </location>
</feature>
<dbReference type="EC" id="3.4.21.-" evidence="6"/>
<dbReference type="InterPro" id="IPR028301">
    <property type="entry name" value="V8_his_AS"/>
</dbReference>
<dbReference type="PANTHER" id="PTHR15462">
    <property type="entry name" value="SERINE PROTEASE"/>
    <property type="match status" value="1"/>
</dbReference>
<evidence type="ECO:0000256" key="1">
    <source>
        <dbReference type="ARBA" id="ARBA00008764"/>
    </source>
</evidence>
<keyword evidence="4 6" id="KW-0378">Hydrolase</keyword>
<dbReference type="GO" id="GO:0006508">
    <property type="term" value="P:proteolysis"/>
    <property type="evidence" value="ECO:0007669"/>
    <property type="project" value="UniProtKB-KW"/>
</dbReference>
<dbReference type="SUPFAM" id="SSF50494">
    <property type="entry name" value="Trypsin-like serine proteases"/>
    <property type="match status" value="1"/>
</dbReference>
<dbReference type="InterPro" id="IPR009003">
    <property type="entry name" value="Peptidase_S1_PA"/>
</dbReference>
<dbReference type="AlphaFoldDB" id="A0A6M0S2I9"/>
<evidence type="ECO:0000259" key="8">
    <source>
        <dbReference type="Pfam" id="PF00089"/>
    </source>
</evidence>
<name>A0A6M0S2I9_9CYAN</name>
<evidence type="ECO:0000256" key="3">
    <source>
        <dbReference type="ARBA" id="ARBA00022729"/>
    </source>
</evidence>
<dbReference type="InterPro" id="IPR043504">
    <property type="entry name" value="Peptidase_S1_PA_chymotrypsin"/>
</dbReference>
<feature type="compositionally biased region" description="Low complexity" evidence="7">
    <location>
        <begin position="26"/>
        <end position="36"/>
    </location>
</feature>
<evidence type="ECO:0000256" key="7">
    <source>
        <dbReference type="SAM" id="MobiDB-lite"/>
    </source>
</evidence>
<evidence type="ECO:0000256" key="5">
    <source>
        <dbReference type="ARBA" id="ARBA00022825"/>
    </source>
</evidence>
<evidence type="ECO:0000313" key="10">
    <source>
        <dbReference type="Proteomes" id="UP000473574"/>
    </source>
</evidence>
<protein>
    <recommendedName>
        <fullName evidence="6">Serine protease</fullName>
        <ecNumber evidence="6">3.4.21.-</ecNumber>
    </recommendedName>
</protein>
<comment type="caution">
    <text evidence="9">The sequence shown here is derived from an EMBL/GenBank/DDBJ whole genome shotgun (WGS) entry which is preliminary data.</text>
</comment>
<dbReference type="Proteomes" id="UP000473574">
    <property type="component" value="Unassembled WGS sequence"/>
</dbReference>
<dbReference type="PROSITE" id="PS00134">
    <property type="entry name" value="TRYPSIN_HIS"/>
    <property type="match status" value="1"/>
</dbReference>
<feature type="compositionally biased region" description="Polar residues" evidence="7">
    <location>
        <begin position="1"/>
        <end position="18"/>
    </location>
</feature>
<dbReference type="PROSITE" id="PS00672">
    <property type="entry name" value="V8_HIS"/>
    <property type="match status" value="1"/>
</dbReference>
<dbReference type="GO" id="GO:0004252">
    <property type="term" value="F:serine-type endopeptidase activity"/>
    <property type="evidence" value="ECO:0007669"/>
    <property type="project" value="InterPro"/>
</dbReference>
<dbReference type="InterPro" id="IPR050966">
    <property type="entry name" value="Glutamyl_endopeptidase"/>
</dbReference>
<reference evidence="9 10" key="1">
    <citation type="journal article" date="2020" name="Microb. Ecol.">
        <title>Ecogenomics of the Marine Benthic Filamentous Cyanobacterium Adonisia.</title>
        <authorList>
            <person name="Walter J.M."/>
            <person name="Coutinho F.H."/>
            <person name="Leomil L."/>
            <person name="Hargreaves P.I."/>
            <person name="Campeao M.E."/>
            <person name="Vieira V.V."/>
            <person name="Silva B.S."/>
            <person name="Fistarol G.O."/>
            <person name="Salomon P.S."/>
            <person name="Sawabe T."/>
            <person name="Mino S."/>
            <person name="Hosokawa M."/>
            <person name="Miyashita H."/>
            <person name="Maruyama F."/>
            <person name="van Verk M.C."/>
            <person name="Dutilh B.E."/>
            <person name="Thompson C.C."/>
            <person name="Thompson F.L."/>
        </authorList>
    </citation>
    <scope>NUCLEOTIDE SEQUENCE [LARGE SCALE GENOMIC DNA]</scope>
    <source>
        <strain evidence="9 10">CCMR0082</strain>
    </source>
</reference>
<dbReference type="EMBL" id="QZCE01000001">
    <property type="protein sequence ID" value="NEZ62694.1"/>
    <property type="molecule type" value="Genomic_DNA"/>
</dbReference>
<evidence type="ECO:0000256" key="6">
    <source>
        <dbReference type="RuleBase" id="RU004296"/>
    </source>
</evidence>
<keyword evidence="2 6" id="KW-0645">Protease</keyword>
<dbReference type="RefSeq" id="WP_163661319.1">
    <property type="nucleotide sequence ID" value="NZ_QZCE01000001.1"/>
</dbReference>
<comment type="similarity">
    <text evidence="1 6">Belongs to the peptidase S1B family.</text>
</comment>
<dbReference type="InterPro" id="IPR008256">
    <property type="entry name" value="Peptidase_S1B"/>
</dbReference>
<dbReference type="InterPro" id="IPR001254">
    <property type="entry name" value="Trypsin_dom"/>
</dbReference>